<organism evidence="1 2">
    <name type="scientific">Candidatus Magnetobacterium casense</name>
    <dbReference type="NCBI Taxonomy" id="1455061"/>
    <lineage>
        <taxon>Bacteria</taxon>
        <taxon>Pseudomonadati</taxon>
        <taxon>Nitrospirota</taxon>
        <taxon>Thermodesulfovibrionia</taxon>
        <taxon>Thermodesulfovibrionales</taxon>
        <taxon>Candidatus Magnetobacteriaceae</taxon>
        <taxon>Candidatus Magnetobacterium</taxon>
    </lineage>
</organism>
<evidence type="ECO:0000313" key="1">
    <source>
        <dbReference type="EMBL" id="MBV6340921.1"/>
    </source>
</evidence>
<feature type="non-terminal residue" evidence="1">
    <location>
        <position position="1"/>
    </location>
</feature>
<comment type="caution">
    <text evidence="1">The sequence shown here is derived from an EMBL/GenBank/DDBJ whole genome shotgun (WGS) entry which is preliminary data.</text>
</comment>
<dbReference type="PANTHER" id="PTHR43153:SF1">
    <property type="entry name" value="ELECTRON TRANSFER FLAVOPROTEIN SUBUNIT ALPHA, MITOCHONDRIAL"/>
    <property type="match status" value="1"/>
</dbReference>
<dbReference type="Proteomes" id="UP001196980">
    <property type="component" value="Unassembled WGS sequence"/>
</dbReference>
<proteinExistence type="predicted"/>
<dbReference type="PANTHER" id="PTHR43153">
    <property type="entry name" value="ELECTRON TRANSFER FLAVOPROTEIN ALPHA"/>
    <property type="match status" value="1"/>
</dbReference>
<dbReference type="InterPro" id="IPR029035">
    <property type="entry name" value="DHS-like_NAD/FAD-binding_dom"/>
</dbReference>
<dbReference type="SUPFAM" id="SSF52467">
    <property type="entry name" value="DHS-like NAD/FAD-binding domain"/>
    <property type="match status" value="1"/>
</dbReference>
<accession>A0ABS6RWA7</accession>
<protein>
    <submittedName>
        <fullName evidence="1">Electron transfer flavoprotein subunit alpha</fullName>
    </submittedName>
</protein>
<gene>
    <name evidence="1" type="ORF">HWQ67_04930</name>
</gene>
<dbReference type="EMBL" id="JABXWD010000057">
    <property type="protein sequence ID" value="MBV6340921.1"/>
    <property type="molecule type" value="Genomic_DNA"/>
</dbReference>
<reference evidence="1 2" key="1">
    <citation type="journal article" date="2020" name="J Geophys Res Biogeosci">
        <title>Magnetotaxis as an Adaptation to Enable Bacterial Shuttling of Microbial Sulfur and Sulfur Cycling Across Aquatic Oxic#Anoxic Interfaces.</title>
        <authorList>
            <person name="Li J."/>
            <person name="Liu P."/>
            <person name="Wang J."/>
            <person name="Roberts A.P."/>
            <person name="Pan Y."/>
        </authorList>
    </citation>
    <scope>NUCLEOTIDE SEQUENCE [LARGE SCALE GENOMIC DNA]</scope>
    <source>
        <strain evidence="1 2">MYR-1_YQ</strain>
    </source>
</reference>
<dbReference type="Gene3D" id="3.40.50.1220">
    <property type="entry name" value="TPP-binding domain"/>
    <property type="match status" value="1"/>
</dbReference>
<evidence type="ECO:0000313" key="2">
    <source>
        <dbReference type="Proteomes" id="UP001196980"/>
    </source>
</evidence>
<name>A0ABS6RWA7_9BACT</name>
<sequence>SGAVQHMVGMQSSDVIIAINKNPEAPIFNIANYGIVGDVYEIVPMLIKKIKEGKA</sequence>
<keyword evidence="2" id="KW-1185">Reference proteome</keyword>
<dbReference type="InterPro" id="IPR001308">
    <property type="entry name" value="ETF_a/FixB"/>
</dbReference>